<dbReference type="PANTHER" id="PTHR43064:SF1">
    <property type="entry name" value="SLL1489 PROTEIN"/>
    <property type="match status" value="1"/>
</dbReference>
<proteinExistence type="predicted"/>
<dbReference type="GO" id="GO:0006189">
    <property type="term" value="P:'de novo' IMP biosynthetic process"/>
    <property type="evidence" value="ECO:0007669"/>
    <property type="project" value="InterPro"/>
</dbReference>
<dbReference type="Pfam" id="PF00731">
    <property type="entry name" value="AIRC"/>
    <property type="match status" value="1"/>
</dbReference>
<evidence type="ECO:0000259" key="1">
    <source>
        <dbReference type="SMART" id="SM01001"/>
    </source>
</evidence>
<evidence type="ECO:0000313" key="2">
    <source>
        <dbReference type="EMBL" id="CRH07793.1"/>
    </source>
</evidence>
<dbReference type="Gene3D" id="3.40.50.1970">
    <property type="match status" value="1"/>
</dbReference>
<dbReference type="SMART" id="SM01001">
    <property type="entry name" value="AIRC"/>
    <property type="match status" value="1"/>
</dbReference>
<dbReference type="InterPro" id="IPR000031">
    <property type="entry name" value="PurE_dom"/>
</dbReference>
<dbReference type="AlphaFoldDB" id="A0A1S7LMZ8"/>
<organism evidence="2">
    <name type="scientific">Magnetococcus massalia (strain MO-1)</name>
    <dbReference type="NCBI Taxonomy" id="451514"/>
    <lineage>
        <taxon>Bacteria</taxon>
        <taxon>Pseudomonadati</taxon>
        <taxon>Pseudomonadota</taxon>
        <taxon>Magnetococcia</taxon>
        <taxon>Magnetococcales</taxon>
        <taxon>Magnetococcaceae</taxon>
        <taxon>Magnetococcus</taxon>
    </lineage>
</organism>
<dbReference type="PANTHER" id="PTHR43064">
    <property type="entry name" value="PHOSPHORIBOSYLAMINOIMIDAZOLE CARBOXYLASE-RELATED"/>
    <property type="match status" value="1"/>
</dbReference>
<dbReference type="InterPro" id="IPR039476">
    <property type="entry name" value="P2CMN_synthase_LarB"/>
</dbReference>
<name>A0A1S7LMZ8_MAGMO</name>
<reference evidence="2" key="1">
    <citation type="submission" date="2015-04" db="EMBL/GenBank/DDBJ databases">
        <authorList>
            <person name="Syromyatnikov M.Y."/>
            <person name="Popov V.N."/>
        </authorList>
    </citation>
    <scope>NUCLEOTIDE SEQUENCE</scope>
    <source>
        <strain evidence="2">MO-1</strain>
    </source>
</reference>
<accession>A0A1S7LMZ8</accession>
<dbReference type="SUPFAM" id="SSF52255">
    <property type="entry name" value="N5-CAIR mutase (phosphoribosylaminoimidazole carboxylase, PurE)"/>
    <property type="match status" value="1"/>
</dbReference>
<protein>
    <recommendedName>
        <fullName evidence="1">PurE domain-containing protein</fullName>
    </recommendedName>
</protein>
<dbReference type="GO" id="GO:0016787">
    <property type="term" value="F:hydrolase activity"/>
    <property type="evidence" value="ECO:0007669"/>
    <property type="project" value="InterPro"/>
</dbReference>
<sequence>MSPEQLQSLLEQVANGQLSIPAALKNLKHFPVDTIKQGDQLVARLDTHRELRHGFPEVILGQGKKYKHLKAITAQALKHKRDLLITRIGPKKAARLRESYPKLSYHKLARCITWRTEATAAQEQGLVAVLCAGTSDIPVAEEAALTARMMGARVETHYDAGVAGLHRLLAADKLLKKAHVFIVVAGMEGALPSVVGGLVDRPVIAVPTSQGYGASLGGIAALLGMLNSCASNVTTVNIDNGFGAGYVAGLINRGVK</sequence>
<feature type="domain" description="PurE" evidence="1">
    <location>
        <begin position="125"/>
        <end position="255"/>
    </location>
</feature>
<dbReference type="NCBIfam" id="NF033503">
    <property type="entry name" value="LarB"/>
    <property type="match status" value="1"/>
</dbReference>
<gene>
    <name evidence="2" type="ORF">MAGMO_3661</name>
</gene>
<dbReference type="EMBL" id="LO017727">
    <property type="protein sequence ID" value="CRH07793.1"/>
    <property type="molecule type" value="Genomic_DNA"/>
</dbReference>